<reference evidence="3 4" key="1">
    <citation type="submission" date="2016-03" db="EMBL/GenBank/DDBJ databases">
        <title>Cyphomyrmex costatus WGS genome.</title>
        <authorList>
            <person name="Nygaard S."/>
            <person name="Hu H."/>
            <person name="Boomsma J."/>
            <person name="Zhang G."/>
        </authorList>
    </citation>
    <scope>NUCLEOTIDE SEQUENCE [LARGE SCALE GENOMIC DNA]</scope>
    <source>
        <strain evidence="3">MS0001</strain>
        <tissue evidence="3">Whole body</tissue>
    </source>
</reference>
<dbReference type="EMBL" id="KQ978186">
    <property type="protein sequence ID" value="KYM96562.1"/>
    <property type="molecule type" value="Genomic_DNA"/>
</dbReference>
<evidence type="ECO:0000256" key="1">
    <source>
        <dbReference type="SAM" id="MobiDB-lite"/>
    </source>
</evidence>
<name>A0A151IAN7_9HYME</name>
<feature type="transmembrane region" description="Helical" evidence="2">
    <location>
        <begin position="83"/>
        <end position="107"/>
    </location>
</feature>
<evidence type="ECO:0000313" key="4">
    <source>
        <dbReference type="Proteomes" id="UP000078542"/>
    </source>
</evidence>
<dbReference type="Proteomes" id="UP000078542">
    <property type="component" value="Unassembled WGS sequence"/>
</dbReference>
<evidence type="ECO:0000313" key="3">
    <source>
        <dbReference type="EMBL" id="KYM96562.1"/>
    </source>
</evidence>
<protein>
    <submittedName>
        <fullName evidence="3">Uncharacterized protein</fullName>
    </submittedName>
</protein>
<feature type="transmembrane region" description="Helical" evidence="2">
    <location>
        <begin position="50"/>
        <end position="71"/>
    </location>
</feature>
<sequence>MYVDQQKLLQHKISRCVSTMIKPLRIFQLFAVLLLFTVTIYMIVMDPMPINAFVCILLIVLSGVYIFVLAIELISHYAGSALHIIPMAVFSLLGLLLFTIAGLSLIFKAYTQLIVIIAITLCLLAALFFLIDITMVLAFWKRKCSICRQCCSNMTELVPHKVKEPSVLGTQMRRDVTTSLSDIRVPCDLQGVATPDHSYRKVEYARRREYVDSPTCVPSLCNLDVAQIQTESRKMSVVESQTPRAVTKETPMQTLSKCEFCSQHIQLPLTLPITERAGAPSTYCFQHPQWSYPAVMHFVRGGVSMPCCPGCKCGAGTAQIQQQSQQLKQQRRSLSKVKSSPDKTTSEMIQQVTNIESGTNVTKMTAQPTSTCITSIYGPDKRMQTTPDIDYKRKVAAEIKEDIRDDIDQKIAEKTKIKLAKTKGFDTIKKTLVKQETLKQINKDSIEENEKIIGENKIERSKGGGEHCIRIYQEFMGAEFMKQESITNLEESLMNTSKMLSTPLSSRKKSRTLLHLKSNKVDPITDANVCIINEDFISERMTRTILDNQNIEESLTPTSDNSRCYIVFRDKKGRYFCEFCAPLDSKKVNGQFLLRIN</sequence>
<keyword evidence="2" id="KW-0472">Membrane</keyword>
<feature type="transmembrane region" description="Helical" evidence="2">
    <location>
        <begin position="24"/>
        <end position="44"/>
    </location>
</feature>
<gene>
    <name evidence="3" type="ORF">ALC62_12776</name>
</gene>
<accession>A0A151IAN7</accession>
<keyword evidence="2" id="KW-1133">Transmembrane helix</keyword>
<keyword evidence="2" id="KW-0812">Transmembrane</keyword>
<dbReference type="AlphaFoldDB" id="A0A151IAN7"/>
<organism evidence="3 4">
    <name type="scientific">Cyphomyrmex costatus</name>
    <dbReference type="NCBI Taxonomy" id="456900"/>
    <lineage>
        <taxon>Eukaryota</taxon>
        <taxon>Metazoa</taxon>
        <taxon>Ecdysozoa</taxon>
        <taxon>Arthropoda</taxon>
        <taxon>Hexapoda</taxon>
        <taxon>Insecta</taxon>
        <taxon>Pterygota</taxon>
        <taxon>Neoptera</taxon>
        <taxon>Endopterygota</taxon>
        <taxon>Hymenoptera</taxon>
        <taxon>Apocrita</taxon>
        <taxon>Aculeata</taxon>
        <taxon>Formicoidea</taxon>
        <taxon>Formicidae</taxon>
        <taxon>Myrmicinae</taxon>
        <taxon>Cyphomyrmex</taxon>
    </lineage>
</organism>
<feature type="region of interest" description="Disordered" evidence="1">
    <location>
        <begin position="326"/>
        <end position="347"/>
    </location>
</feature>
<feature type="transmembrane region" description="Helical" evidence="2">
    <location>
        <begin position="113"/>
        <end position="140"/>
    </location>
</feature>
<keyword evidence="4" id="KW-1185">Reference proteome</keyword>
<evidence type="ECO:0000256" key="2">
    <source>
        <dbReference type="SAM" id="Phobius"/>
    </source>
</evidence>
<proteinExistence type="predicted"/>